<organism evidence="2">
    <name type="scientific">Picea sitchensis</name>
    <name type="common">Sitka spruce</name>
    <name type="synonym">Pinus sitchensis</name>
    <dbReference type="NCBI Taxonomy" id="3332"/>
    <lineage>
        <taxon>Eukaryota</taxon>
        <taxon>Viridiplantae</taxon>
        <taxon>Streptophyta</taxon>
        <taxon>Embryophyta</taxon>
        <taxon>Tracheophyta</taxon>
        <taxon>Spermatophyta</taxon>
        <taxon>Pinopsida</taxon>
        <taxon>Pinidae</taxon>
        <taxon>Conifers I</taxon>
        <taxon>Pinales</taxon>
        <taxon>Pinaceae</taxon>
        <taxon>Picea</taxon>
    </lineage>
</organism>
<name>B8LM90_PICSI</name>
<accession>B8LM90</accession>
<evidence type="ECO:0000313" key="2">
    <source>
        <dbReference type="EMBL" id="ABR16770.1"/>
    </source>
</evidence>
<protein>
    <submittedName>
        <fullName evidence="2">Uncharacterized protein</fullName>
    </submittedName>
</protein>
<feature type="compositionally biased region" description="Low complexity" evidence="1">
    <location>
        <begin position="32"/>
        <end position="52"/>
    </location>
</feature>
<reference evidence="2" key="1">
    <citation type="submission" date="2007-06" db="EMBL/GenBank/DDBJ databases">
        <title>Full length cDNA sequences from Sitka Spruce (Picea sitchensis).</title>
        <authorList>
            <person name="Ralph S.G."/>
            <person name="Chun H.E."/>
            <person name="Liao N."/>
            <person name="Ali J."/>
            <person name="Reid K."/>
            <person name="Kolosova N."/>
            <person name="Cooper N."/>
            <person name="Cullis C."/>
            <person name="Jancsik S."/>
            <person name="Moore R."/>
            <person name="Mayo M."/>
            <person name="Wagner S."/>
            <person name="Holt R.A."/>
            <person name="Jones S.J.M."/>
            <person name="Marra M.A."/>
            <person name="Ritland C.E."/>
            <person name="Ritland K."/>
            <person name="Bohlmann J."/>
        </authorList>
    </citation>
    <scope>NUCLEOTIDE SEQUENCE</scope>
    <source>
        <tissue evidence="2">Green portion of the leader tissue</tissue>
    </source>
</reference>
<sequence>MASRLMSRSLISSARSAFQSSGNPFRAARGHSASSTTRPPSSSNRNPLRNDSTNFRRRCTKTMIPLHDAVAGATLISHLAVNSRSRSALSLERCCRWIWEFCQGSIRGLYLSGESGQGQRKVQTSRLLLYPWKRLRSSRLLWHTVELPDDYRNFMNNEYDVASLSSGTLNILNGLQ</sequence>
<evidence type="ECO:0000256" key="1">
    <source>
        <dbReference type="SAM" id="MobiDB-lite"/>
    </source>
</evidence>
<feature type="region of interest" description="Disordered" evidence="1">
    <location>
        <begin position="20"/>
        <end position="54"/>
    </location>
</feature>
<dbReference type="AlphaFoldDB" id="B8LM90"/>
<proteinExistence type="evidence at transcript level"/>
<dbReference type="EMBL" id="EF676898">
    <property type="protein sequence ID" value="ABR16770.1"/>
    <property type="molecule type" value="mRNA"/>
</dbReference>